<organism evidence="2 3">
    <name type="scientific">Arthrobacter liuii</name>
    <dbReference type="NCBI Taxonomy" id="1476996"/>
    <lineage>
        <taxon>Bacteria</taxon>
        <taxon>Bacillati</taxon>
        <taxon>Actinomycetota</taxon>
        <taxon>Actinomycetes</taxon>
        <taxon>Micrococcales</taxon>
        <taxon>Micrococcaceae</taxon>
        <taxon>Arthrobacter</taxon>
    </lineage>
</organism>
<name>A0ABQ2AZ30_9MICC</name>
<protein>
    <submittedName>
        <fullName evidence="2">Uncharacterized protein</fullName>
    </submittedName>
</protein>
<accession>A0ABQ2AZ30</accession>
<dbReference type="Proteomes" id="UP000643279">
    <property type="component" value="Unassembled WGS sequence"/>
</dbReference>
<reference evidence="3" key="1">
    <citation type="journal article" date="2019" name="Int. J. Syst. Evol. Microbiol.">
        <title>The Global Catalogue of Microorganisms (GCM) 10K type strain sequencing project: providing services to taxonomists for standard genome sequencing and annotation.</title>
        <authorList>
            <consortium name="The Broad Institute Genomics Platform"/>
            <consortium name="The Broad Institute Genome Sequencing Center for Infectious Disease"/>
            <person name="Wu L."/>
            <person name="Ma J."/>
        </authorList>
    </citation>
    <scope>NUCLEOTIDE SEQUENCE [LARGE SCALE GENOMIC DNA]</scope>
    <source>
        <strain evidence="3">CGMCC 1.12778</strain>
    </source>
</reference>
<proteinExistence type="predicted"/>
<feature type="region of interest" description="Disordered" evidence="1">
    <location>
        <begin position="91"/>
        <end position="143"/>
    </location>
</feature>
<comment type="caution">
    <text evidence="2">The sequence shown here is derived from an EMBL/GenBank/DDBJ whole genome shotgun (WGS) entry which is preliminary data.</text>
</comment>
<evidence type="ECO:0000313" key="2">
    <source>
        <dbReference type="EMBL" id="GGI00664.1"/>
    </source>
</evidence>
<dbReference type="EMBL" id="BMFW01000028">
    <property type="protein sequence ID" value="GGI00664.1"/>
    <property type="molecule type" value="Genomic_DNA"/>
</dbReference>
<keyword evidence="3" id="KW-1185">Reference proteome</keyword>
<evidence type="ECO:0000313" key="3">
    <source>
        <dbReference type="Proteomes" id="UP000643279"/>
    </source>
</evidence>
<sequence length="143" mass="14891">MGPVADRLTKCGPGPETTADAVTPLKEAVLAAHVAGALPSAQVDIADAAIRGQVQGLGSLELAQVGPPGMDWDASYDAALDAIARSWARRRQRIARGPAPDPKRLSAGPHAPASHHHVACTLAERGPPQPRPRLSASDDFTHH</sequence>
<gene>
    <name evidence="2" type="ORF">GCM10007170_38330</name>
</gene>
<evidence type="ECO:0000256" key="1">
    <source>
        <dbReference type="SAM" id="MobiDB-lite"/>
    </source>
</evidence>